<keyword evidence="3" id="KW-1185">Reference proteome</keyword>
<feature type="compositionally biased region" description="Acidic residues" evidence="1">
    <location>
        <begin position="139"/>
        <end position="150"/>
    </location>
</feature>
<evidence type="ECO:0000313" key="2">
    <source>
        <dbReference type="EMBL" id="KAJ1083474.1"/>
    </source>
</evidence>
<accession>A0AAV7KYM4</accession>
<evidence type="ECO:0000256" key="1">
    <source>
        <dbReference type="SAM" id="MobiDB-lite"/>
    </source>
</evidence>
<sequence>MAVFRAGRAVYKAAGPRRCIGPLRTPKGAGRGLYGLTARRRREKWRRLGKKPAVPLVRSQPVFRGLPRVAIAAKGSLWGGESSSATLGLVAPVSHPRGNLTSSDEEERGVDLEDGGEADPSMPVSKKWPTVLEWSTTDSEGEDPGEAQGN</sequence>
<proteinExistence type="predicted"/>
<name>A0AAV7KYM4_PLEWA</name>
<organism evidence="2 3">
    <name type="scientific">Pleurodeles waltl</name>
    <name type="common">Iberian ribbed newt</name>
    <dbReference type="NCBI Taxonomy" id="8319"/>
    <lineage>
        <taxon>Eukaryota</taxon>
        <taxon>Metazoa</taxon>
        <taxon>Chordata</taxon>
        <taxon>Craniata</taxon>
        <taxon>Vertebrata</taxon>
        <taxon>Euteleostomi</taxon>
        <taxon>Amphibia</taxon>
        <taxon>Batrachia</taxon>
        <taxon>Caudata</taxon>
        <taxon>Salamandroidea</taxon>
        <taxon>Salamandridae</taxon>
        <taxon>Pleurodelinae</taxon>
        <taxon>Pleurodeles</taxon>
    </lineage>
</organism>
<evidence type="ECO:0000313" key="3">
    <source>
        <dbReference type="Proteomes" id="UP001066276"/>
    </source>
</evidence>
<dbReference type="AlphaFoldDB" id="A0AAV7KYM4"/>
<feature type="compositionally biased region" description="Acidic residues" evidence="1">
    <location>
        <begin position="103"/>
        <end position="117"/>
    </location>
</feature>
<dbReference type="Proteomes" id="UP001066276">
    <property type="component" value="Chromosome 12"/>
</dbReference>
<gene>
    <name evidence="2" type="ORF">NDU88_003633</name>
</gene>
<dbReference type="EMBL" id="JANPWB010000016">
    <property type="protein sequence ID" value="KAJ1083474.1"/>
    <property type="molecule type" value="Genomic_DNA"/>
</dbReference>
<feature type="region of interest" description="Disordered" evidence="1">
    <location>
        <begin position="89"/>
        <end position="150"/>
    </location>
</feature>
<comment type="caution">
    <text evidence="2">The sequence shown here is derived from an EMBL/GenBank/DDBJ whole genome shotgun (WGS) entry which is preliminary data.</text>
</comment>
<reference evidence="2" key="1">
    <citation type="journal article" date="2022" name="bioRxiv">
        <title>Sequencing and chromosome-scale assembly of the giantPleurodeles waltlgenome.</title>
        <authorList>
            <person name="Brown T."/>
            <person name="Elewa A."/>
            <person name="Iarovenko S."/>
            <person name="Subramanian E."/>
            <person name="Araus A.J."/>
            <person name="Petzold A."/>
            <person name="Susuki M."/>
            <person name="Suzuki K.-i.T."/>
            <person name="Hayashi T."/>
            <person name="Toyoda A."/>
            <person name="Oliveira C."/>
            <person name="Osipova E."/>
            <person name="Leigh N.D."/>
            <person name="Simon A."/>
            <person name="Yun M.H."/>
        </authorList>
    </citation>
    <scope>NUCLEOTIDE SEQUENCE</scope>
    <source>
        <strain evidence="2">20211129_DDA</strain>
        <tissue evidence="2">Liver</tissue>
    </source>
</reference>
<protein>
    <submittedName>
        <fullName evidence="2">Uncharacterized protein</fullName>
    </submittedName>
</protein>